<dbReference type="RefSeq" id="WP_157731236.1">
    <property type="nucleotide sequence ID" value="NZ_CP019688.1"/>
</dbReference>
<protein>
    <submittedName>
        <fullName evidence="2">Uncharacterized protein</fullName>
    </submittedName>
</protein>
<organism evidence="2 3">
    <name type="scientific">Corynebacterium glaucum</name>
    <dbReference type="NCBI Taxonomy" id="187491"/>
    <lineage>
        <taxon>Bacteria</taxon>
        <taxon>Bacillati</taxon>
        <taxon>Actinomycetota</taxon>
        <taxon>Actinomycetes</taxon>
        <taxon>Mycobacteriales</taxon>
        <taxon>Corynebacteriaceae</taxon>
        <taxon>Corynebacterium</taxon>
    </lineage>
</organism>
<feature type="transmembrane region" description="Helical" evidence="1">
    <location>
        <begin position="20"/>
        <end position="40"/>
    </location>
</feature>
<dbReference type="OrthoDB" id="9793415at2"/>
<keyword evidence="3" id="KW-1185">Reference proteome</keyword>
<dbReference type="EMBL" id="CP019688">
    <property type="protein sequence ID" value="AQQ14388.1"/>
    <property type="molecule type" value="Genomic_DNA"/>
</dbReference>
<keyword evidence="1" id="KW-0812">Transmembrane</keyword>
<evidence type="ECO:0000256" key="1">
    <source>
        <dbReference type="SAM" id="Phobius"/>
    </source>
</evidence>
<accession>A0A1Q2HU64</accession>
<proteinExistence type="predicted"/>
<name>A0A1Q2HU64_9CORY</name>
<dbReference type="Proteomes" id="UP000217209">
    <property type="component" value="Chromosome"/>
</dbReference>
<reference evidence="2 3" key="1">
    <citation type="submission" date="2016-12" db="EMBL/GenBank/DDBJ databases">
        <authorList>
            <person name="Song W.-J."/>
            <person name="Kurnit D.M."/>
        </authorList>
    </citation>
    <scope>NUCLEOTIDE SEQUENCE [LARGE SCALE GENOMIC DNA]</scope>
    <source>
        <strain evidence="2 3">DSM 30827</strain>
    </source>
</reference>
<dbReference type="AlphaFoldDB" id="A0A1Q2HU64"/>
<gene>
    <name evidence="2" type="ORF">CGLAU_02015</name>
</gene>
<keyword evidence="1" id="KW-1133">Transmembrane helix</keyword>
<sequence length="58" mass="6644">MSFFFRGAIIAPKEFNRWLIVPAALAIHLSVGQVYGFSVFKERVHGRRCRSIHAERGL</sequence>
<evidence type="ECO:0000313" key="3">
    <source>
        <dbReference type="Proteomes" id="UP000217209"/>
    </source>
</evidence>
<evidence type="ECO:0000313" key="2">
    <source>
        <dbReference type="EMBL" id="AQQ14388.1"/>
    </source>
</evidence>
<keyword evidence="1" id="KW-0472">Membrane</keyword>
<dbReference type="KEGG" id="cgv:CGLAU_02015"/>